<dbReference type="EMBL" id="CAJZBQ010000029">
    <property type="protein sequence ID" value="CAG9321895.1"/>
    <property type="molecule type" value="Genomic_DNA"/>
</dbReference>
<dbReference type="InterPro" id="IPR027417">
    <property type="entry name" value="P-loop_NTPase"/>
</dbReference>
<protein>
    <submittedName>
        <fullName evidence="4">Uncharacterized protein</fullName>
    </submittedName>
</protein>
<dbReference type="SUPFAM" id="SSF52540">
    <property type="entry name" value="P-loop containing nucleoside triphosphate hydrolases"/>
    <property type="match status" value="1"/>
</dbReference>
<keyword evidence="5" id="KW-1185">Reference proteome</keyword>
<dbReference type="Gene3D" id="3.40.50.300">
    <property type="entry name" value="P-loop containing nucleotide triphosphate hydrolases"/>
    <property type="match status" value="1"/>
</dbReference>
<dbReference type="InterPro" id="IPR001806">
    <property type="entry name" value="Small_GTPase"/>
</dbReference>
<name>A0AAU9J9H9_9CILI</name>
<accession>A0AAU9J9H9</accession>
<sequence length="190" mass="21438">MSTSKKEIKILVLGNPGVGKNTFIGQGSYKKFTGVADWLTRRLSVEGKLRTVKLWNGSQGGERFSSLGNRAEFYKSFDGCILLYDITSTNSFSALESWKNEFCILRGIKDVTRYPLLIVGNKLDLEVQRTVQYHEAAEWCLQNGNLSFQEISANSSPVDPILEEIIRSVDILDQESLKINQEKTCKCLIF</sequence>
<dbReference type="GO" id="GO:0005525">
    <property type="term" value="F:GTP binding"/>
    <property type="evidence" value="ECO:0007669"/>
    <property type="project" value="UniProtKB-KW"/>
</dbReference>
<evidence type="ECO:0000313" key="5">
    <source>
        <dbReference type="Proteomes" id="UP001162131"/>
    </source>
</evidence>
<comment type="similarity">
    <text evidence="1">Belongs to the small GTPase superfamily. Rab family.</text>
</comment>
<dbReference type="PRINTS" id="PR00449">
    <property type="entry name" value="RASTRNSFRMNG"/>
</dbReference>
<dbReference type="SMART" id="SM00175">
    <property type="entry name" value="RAB"/>
    <property type="match status" value="1"/>
</dbReference>
<evidence type="ECO:0000256" key="1">
    <source>
        <dbReference type="ARBA" id="ARBA00006270"/>
    </source>
</evidence>
<reference evidence="4" key="1">
    <citation type="submission" date="2021-09" db="EMBL/GenBank/DDBJ databases">
        <authorList>
            <consortium name="AG Swart"/>
            <person name="Singh M."/>
            <person name="Singh A."/>
            <person name="Seah K."/>
            <person name="Emmerich C."/>
        </authorList>
    </citation>
    <scope>NUCLEOTIDE SEQUENCE</scope>
    <source>
        <strain evidence="4">ATCC30299</strain>
    </source>
</reference>
<dbReference type="GO" id="GO:0003924">
    <property type="term" value="F:GTPase activity"/>
    <property type="evidence" value="ECO:0007669"/>
    <property type="project" value="InterPro"/>
</dbReference>
<dbReference type="PANTHER" id="PTHR47981">
    <property type="entry name" value="RAB FAMILY"/>
    <property type="match status" value="1"/>
</dbReference>
<dbReference type="SMART" id="SM00173">
    <property type="entry name" value="RAS"/>
    <property type="match status" value="1"/>
</dbReference>
<keyword evidence="3" id="KW-0342">GTP-binding</keyword>
<proteinExistence type="inferred from homology"/>
<dbReference type="AlphaFoldDB" id="A0AAU9J9H9"/>
<organism evidence="4 5">
    <name type="scientific">Blepharisma stoltei</name>
    <dbReference type="NCBI Taxonomy" id="1481888"/>
    <lineage>
        <taxon>Eukaryota</taxon>
        <taxon>Sar</taxon>
        <taxon>Alveolata</taxon>
        <taxon>Ciliophora</taxon>
        <taxon>Postciliodesmatophora</taxon>
        <taxon>Heterotrichea</taxon>
        <taxon>Heterotrichida</taxon>
        <taxon>Blepharismidae</taxon>
        <taxon>Blepharisma</taxon>
    </lineage>
</organism>
<gene>
    <name evidence="4" type="ORF">BSTOLATCC_MIC29800</name>
</gene>
<keyword evidence="2" id="KW-0547">Nucleotide-binding</keyword>
<dbReference type="PANTHER" id="PTHR47981:SF20">
    <property type="entry name" value="RAS-RELATED PROTEIN RAB-7A"/>
    <property type="match status" value="1"/>
</dbReference>
<dbReference type="PROSITE" id="PS51421">
    <property type="entry name" value="RAS"/>
    <property type="match status" value="1"/>
</dbReference>
<dbReference type="Pfam" id="PF00071">
    <property type="entry name" value="Ras"/>
    <property type="match status" value="1"/>
</dbReference>
<comment type="caution">
    <text evidence="4">The sequence shown here is derived from an EMBL/GenBank/DDBJ whole genome shotgun (WGS) entry which is preliminary data.</text>
</comment>
<dbReference type="Proteomes" id="UP001162131">
    <property type="component" value="Unassembled WGS sequence"/>
</dbReference>
<evidence type="ECO:0000256" key="3">
    <source>
        <dbReference type="ARBA" id="ARBA00023134"/>
    </source>
</evidence>
<evidence type="ECO:0000256" key="2">
    <source>
        <dbReference type="ARBA" id="ARBA00022741"/>
    </source>
</evidence>
<evidence type="ECO:0000313" key="4">
    <source>
        <dbReference type="EMBL" id="CAG9321895.1"/>
    </source>
</evidence>
<dbReference type="PROSITE" id="PS51419">
    <property type="entry name" value="RAB"/>
    <property type="match status" value="1"/>
</dbReference>